<gene>
    <name evidence="2" type="ORF">Tco_0823110</name>
</gene>
<evidence type="ECO:0000313" key="3">
    <source>
        <dbReference type="Proteomes" id="UP001151760"/>
    </source>
</evidence>
<dbReference type="EMBL" id="BQNB010012309">
    <property type="protein sequence ID" value="GJT01941.1"/>
    <property type="molecule type" value="Genomic_DNA"/>
</dbReference>
<comment type="caution">
    <text evidence="2">The sequence shown here is derived from an EMBL/GenBank/DDBJ whole genome shotgun (WGS) entry which is preliminary data.</text>
</comment>
<reference evidence="2" key="2">
    <citation type="submission" date="2022-01" db="EMBL/GenBank/DDBJ databases">
        <authorList>
            <person name="Yamashiro T."/>
            <person name="Shiraishi A."/>
            <person name="Satake H."/>
            <person name="Nakayama K."/>
        </authorList>
    </citation>
    <scope>NUCLEOTIDE SEQUENCE</scope>
</reference>
<sequence length="595" mass="69573">MGDENPIHTLRDYSKPSHEGYRNTIKLRVRNDMMAIDYATSRRLRKLRPKEAWKTIEDLVQYEKEEWNELIFFEKESPDYIDVTLEQELESMECRVEFLMRNEVLLEYEVRFTFPNRPYQEELEAQILKLIDDQEDQIRQLEKDMRKTKDTFMCLADSLIATLKPGDGVTTIKRWRHDIHGDGVRDSATTLGRGRQNKRLDNVQTINTLYPLRLDTPYQKSGKTDSIKLRKYILGCLPGSTFVYSEVFKLDLSSVLHLVLYFHLLMAMYSSLVPSEYREETLRAEESGKEKGKEIDGSSLVNMIEDEGDPRINEYILNQLVKPRIVDYVIKLEEEKAHRRGKVYNWKTATYGKIWYDEDIHDLRSVETEFPAIVFDDTFTSEVTLSCEPKVSPLDNNKINFRIPFEESDDEDYTVIYDKNSFSYNIIYVDDLKMDSENDNDKVNMPSFPSPEPTVSYFDDLDYFKDFEKKFPAIVYNDDLTSKLDFLSEPTLSPQHIDEFNLKDKTSLSECDEEEQNVLYFNDLFPFNVIYHDDSKSDKDNDDDKIDIKQSLGGNVINIDVGAYAQGTVYTTYSSNEYSVLNDWPTVINTAYPGE</sequence>
<keyword evidence="3" id="KW-1185">Reference proteome</keyword>
<evidence type="ECO:0000313" key="2">
    <source>
        <dbReference type="EMBL" id="GJT01941.1"/>
    </source>
</evidence>
<accession>A0ABQ5AGY6</accession>
<dbReference type="Proteomes" id="UP001151760">
    <property type="component" value="Unassembled WGS sequence"/>
</dbReference>
<proteinExistence type="predicted"/>
<protein>
    <submittedName>
        <fullName evidence="2">Uncharacterized protein</fullName>
    </submittedName>
</protein>
<evidence type="ECO:0000256" key="1">
    <source>
        <dbReference type="SAM" id="Coils"/>
    </source>
</evidence>
<name>A0ABQ5AGY6_9ASTR</name>
<keyword evidence="1" id="KW-0175">Coiled coil</keyword>
<reference evidence="2" key="1">
    <citation type="journal article" date="2022" name="Int. J. Mol. Sci.">
        <title>Draft Genome of Tanacetum Coccineum: Genomic Comparison of Closely Related Tanacetum-Family Plants.</title>
        <authorList>
            <person name="Yamashiro T."/>
            <person name="Shiraishi A."/>
            <person name="Nakayama K."/>
            <person name="Satake H."/>
        </authorList>
    </citation>
    <scope>NUCLEOTIDE SEQUENCE</scope>
</reference>
<organism evidence="2 3">
    <name type="scientific">Tanacetum coccineum</name>
    <dbReference type="NCBI Taxonomy" id="301880"/>
    <lineage>
        <taxon>Eukaryota</taxon>
        <taxon>Viridiplantae</taxon>
        <taxon>Streptophyta</taxon>
        <taxon>Embryophyta</taxon>
        <taxon>Tracheophyta</taxon>
        <taxon>Spermatophyta</taxon>
        <taxon>Magnoliopsida</taxon>
        <taxon>eudicotyledons</taxon>
        <taxon>Gunneridae</taxon>
        <taxon>Pentapetalae</taxon>
        <taxon>asterids</taxon>
        <taxon>campanulids</taxon>
        <taxon>Asterales</taxon>
        <taxon>Asteraceae</taxon>
        <taxon>Asteroideae</taxon>
        <taxon>Anthemideae</taxon>
        <taxon>Anthemidinae</taxon>
        <taxon>Tanacetum</taxon>
    </lineage>
</organism>
<feature type="coiled-coil region" evidence="1">
    <location>
        <begin position="82"/>
        <end position="151"/>
    </location>
</feature>